<keyword evidence="8" id="KW-0540">Nuclease</keyword>
<dbReference type="GO" id="GO:0005634">
    <property type="term" value="C:nucleus"/>
    <property type="evidence" value="ECO:0007669"/>
    <property type="project" value="UniProtKB-SubCell"/>
</dbReference>
<comment type="catalytic activity">
    <reaction evidence="1">
        <text>Endonucleolytic cleavage to 5'-phosphomonoester.</text>
        <dbReference type="EC" id="3.1.26.4"/>
    </reaction>
</comment>
<evidence type="ECO:0000256" key="23">
    <source>
        <dbReference type="ARBA" id="ARBA00048173"/>
    </source>
</evidence>
<dbReference type="GO" id="GO:0004523">
    <property type="term" value="F:RNA-DNA hybrid ribonuclease activity"/>
    <property type="evidence" value="ECO:0007669"/>
    <property type="project" value="UniProtKB-EC"/>
</dbReference>
<keyword evidence="16" id="KW-0239">DNA-directed DNA polymerase</keyword>
<keyword evidence="20" id="KW-0511">Multifunctional enzyme</keyword>
<dbReference type="GO" id="GO:0003887">
    <property type="term" value="F:DNA-directed DNA polymerase activity"/>
    <property type="evidence" value="ECO:0007669"/>
    <property type="project" value="UniProtKB-KW"/>
</dbReference>
<dbReference type="GO" id="GO:0006310">
    <property type="term" value="P:DNA recombination"/>
    <property type="evidence" value="ECO:0007669"/>
    <property type="project" value="UniProtKB-KW"/>
</dbReference>
<dbReference type="Pfam" id="PF00665">
    <property type="entry name" value="rve"/>
    <property type="match status" value="1"/>
</dbReference>
<evidence type="ECO:0000256" key="25">
    <source>
        <dbReference type="SAM" id="Coils"/>
    </source>
</evidence>
<dbReference type="InterPro" id="IPR036397">
    <property type="entry name" value="RNaseH_sf"/>
</dbReference>
<evidence type="ECO:0000313" key="29">
    <source>
        <dbReference type="Proteomes" id="UP000398389"/>
    </source>
</evidence>
<keyword evidence="19" id="KW-0539">Nucleus</keyword>
<evidence type="ECO:0000256" key="16">
    <source>
        <dbReference type="ARBA" id="ARBA00022932"/>
    </source>
</evidence>
<evidence type="ECO:0000256" key="17">
    <source>
        <dbReference type="ARBA" id="ARBA00023125"/>
    </source>
</evidence>
<keyword evidence="29" id="KW-1185">Reference proteome</keyword>
<dbReference type="GO" id="GO:0032196">
    <property type="term" value="P:transposition"/>
    <property type="evidence" value="ECO:0007669"/>
    <property type="project" value="UniProtKB-KW"/>
</dbReference>
<protein>
    <recommendedName>
        <fullName evidence="27">Integrase catalytic domain-containing protein</fullName>
    </recommendedName>
</protein>
<evidence type="ECO:0000256" key="14">
    <source>
        <dbReference type="ARBA" id="ARBA00022908"/>
    </source>
</evidence>
<feature type="coiled-coil region" evidence="25">
    <location>
        <begin position="1805"/>
        <end position="1836"/>
    </location>
</feature>
<keyword evidence="18" id="KW-0233">DNA recombination</keyword>
<feature type="compositionally biased region" description="Basic and acidic residues" evidence="26">
    <location>
        <begin position="1757"/>
        <end position="1774"/>
    </location>
</feature>
<dbReference type="InterPro" id="IPR013103">
    <property type="entry name" value="RVT_2"/>
</dbReference>
<evidence type="ECO:0000256" key="21">
    <source>
        <dbReference type="ARBA" id="ARBA00025590"/>
    </source>
</evidence>
<keyword evidence="17" id="KW-0238">DNA-binding</keyword>
<evidence type="ECO:0000256" key="8">
    <source>
        <dbReference type="ARBA" id="ARBA00022722"/>
    </source>
</evidence>
<name>A0A5E8BSA9_9ASCO</name>
<evidence type="ECO:0000256" key="13">
    <source>
        <dbReference type="ARBA" id="ARBA00022884"/>
    </source>
</evidence>
<comment type="catalytic activity">
    <reaction evidence="24">
        <text>DNA(n) + a 2'-deoxyribonucleoside 5'-triphosphate = DNA(n+1) + diphosphate</text>
        <dbReference type="Rhea" id="RHEA:22508"/>
        <dbReference type="Rhea" id="RHEA-COMP:17339"/>
        <dbReference type="Rhea" id="RHEA-COMP:17340"/>
        <dbReference type="ChEBI" id="CHEBI:33019"/>
        <dbReference type="ChEBI" id="CHEBI:61560"/>
        <dbReference type="ChEBI" id="CHEBI:173112"/>
        <dbReference type="EC" id="2.7.7.7"/>
    </reaction>
</comment>
<evidence type="ECO:0000256" key="2">
    <source>
        <dbReference type="ARBA" id="ARBA00004123"/>
    </source>
</evidence>
<dbReference type="GO" id="GO:0015074">
    <property type="term" value="P:DNA integration"/>
    <property type="evidence" value="ECO:0007669"/>
    <property type="project" value="UniProtKB-KW"/>
</dbReference>
<keyword evidence="15" id="KW-0695">RNA-directed DNA polymerase</keyword>
<evidence type="ECO:0000313" key="28">
    <source>
        <dbReference type="EMBL" id="VVT53429.1"/>
    </source>
</evidence>
<dbReference type="PANTHER" id="PTHR42648">
    <property type="entry name" value="TRANSPOSASE, PUTATIVE-RELATED"/>
    <property type="match status" value="1"/>
</dbReference>
<organism evidence="28 29">
    <name type="scientific">Magnusiomyces paraingens</name>
    <dbReference type="NCBI Taxonomy" id="2606893"/>
    <lineage>
        <taxon>Eukaryota</taxon>
        <taxon>Fungi</taxon>
        <taxon>Dikarya</taxon>
        <taxon>Ascomycota</taxon>
        <taxon>Saccharomycotina</taxon>
        <taxon>Dipodascomycetes</taxon>
        <taxon>Dipodascales</taxon>
        <taxon>Dipodascaceae</taxon>
        <taxon>Magnusiomyces</taxon>
    </lineage>
</organism>
<evidence type="ECO:0000256" key="18">
    <source>
        <dbReference type="ARBA" id="ARBA00023172"/>
    </source>
</evidence>
<comment type="catalytic activity">
    <reaction evidence="23">
        <text>DNA(n) + a 2'-deoxyribonucleoside 5'-triphosphate = DNA(n+1) + diphosphate</text>
        <dbReference type="Rhea" id="RHEA:22508"/>
        <dbReference type="Rhea" id="RHEA-COMP:17339"/>
        <dbReference type="Rhea" id="RHEA-COMP:17340"/>
        <dbReference type="ChEBI" id="CHEBI:33019"/>
        <dbReference type="ChEBI" id="CHEBI:61560"/>
        <dbReference type="ChEBI" id="CHEBI:173112"/>
        <dbReference type="EC" id="2.7.7.49"/>
    </reaction>
</comment>
<dbReference type="OrthoDB" id="7691805at2759"/>
<evidence type="ECO:0000256" key="24">
    <source>
        <dbReference type="ARBA" id="ARBA00049244"/>
    </source>
</evidence>
<dbReference type="GO" id="GO:0003677">
    <property type="term" value="F:DNA binding"/>
    <property type="evidence" value="ECO:0007669"/>
    <property type="project" value="UniProtKB-KW"/>
</dbReference>
<evidence type="ECO:0000256" key="10">
    <source>
        <dbReference type="ARBA" id="ARBA00022759"/>
    </source>
</evidence>
<evidence type="ECO:0000256" key="26">
    <source>
        <dbReference type="SAM" id="MobiDB-lite"/>
    </source>
</evidence>
<feature type="region of interest" description="Disordered" evidence="26">
    <location>
        <begin position="1610"/>
        <end position="1637"/>
    </location>
</feature>
<accession>A0A5E8BSA9</accession>
<evidence type="ECO:0000256" key="1">
    <source>
        <dbReference type="ARBA" id="ARBA00000077"/>
    </source>
</evidence>
<sequence>MVQPGIATATKGSADKVGQVGSKTDNNDSSIKNDGNNKNFQGEESGKRLQFEGVDNGPFRGRFSRELKTGDYYLNSELVGVNDKTGDVFMRPISETKSGRMILDEIRRLKIECNGQLRYQELQKVLDWTEEQVPDTFKSKVIEDYQSTEKLLNLELSYYFRVKLKGSDERGFYCNKISMQKRLEMLYEQSPTTETPESEIYNMAKDLRVQVLRVDDPYIKCVLEVFDADINKGDEAGIFLVCEVVRQVLRVKLANYVTQLMLKEFSGLVTATDSKSIRTIMTELQHALEQRVDHGLDCANNRLMGVGFSSLQEYPVSEWFTPETRPTRVSAVVENLKRAVRNYEKDHKQNTEMFPDSLMMNVLYTQHLAAYHLCLSMNEVYQPELKEFREKFERTKSTATFYREFHPKYRKFCEEGNLPENYPNPYIAFLKELTKIFEKKESEGFEALRDYPSPYYDVPDTVSAGIVVRNDAQVRQDSTNGEYVVCKKLQVGSSLPVGPRALMVEKRPAAEVRPKSENESTKKVNNIQYVSAVFQVKIDEQKSEKKPFSEVYGDLPTDMAKWTEEQMFDGFEKLLDAFPVDKFLMPLFKPQVDFLVRMHGKDCAELDEVRKILKRGEFTVTSRAGSDKVFEKIGYPKFGRKSRYSKAVSTETSGPAEKIAYKKMVTKPAFISEKVSFVDSMDDLLASGFSAPTKTSVEIPETVLLSAGLKSRVNTESDIIKTKYTKLSYDNKEKSGMDYLKSRLLLIDSGSGRHICGDDRLFIQGSIRPTNVNVILGDDVTKIHASKAGDIWLDKDNGVMLRNVLLIPGFEHIVVAPIYLTRTSGKDAAIVTSKVARENKICSDADSSMWLITGLLTNKPRAKVFRTVIVQDMSYAYLDESFTERQFEDPEFMKRYMVSYKSVEDFVAKEGMLETVKFARVSLATELRRTERVISDIMSIHDIAHINYGAIIDGLKNGLYQVSYDYSKDPSLLEGILPMLPHCTTCHMSKMKDVYHPLSAKVVKKPGDQLSADLKVKLPKGLYGEENALIIVDKFSHYVWTFPLKQKSAAVLEIGYLVSLLENQLGWKPKVLRTDNGGEFTSNQFEAFLKGKGIIHQYSVPYVHQHNGIAEANIRVVFSYVRAALHACGGHHAFWPYCMQYVAFAMNNLIPRNILIYSVDVDGNEVVTRKVMVAEQVLSGRRVRTDACPPFGCDASIWIPTDQRKPGTTLEPRAVSGIFLGHPQGRPGGLFFCPSRNRVVVAQSFKVYRESFSQMALCKNGTYKLDDHIGNFMDEVDCDVVFEPESQLVSDVEMTDPMSVPDVRMADPMPVPVVIPSAPASYKQPKRSLIGMGIKSSSQLPSSSFFGSNPVSRRPGGDTVLKQRGGDGVVGGSGGALIDNAQQSQETTKKPDPLVSDFPAVLKTSKPVAENPFKQIEFVRLPGSNELRAVQKDIPDVAVNDTTRVLGNVANAVTDIGVPSVFHAFDPETLSFPSEVSKKRESALLAMPQTHVQEVANTEDLVQRKHGKAVDSTISGIVDGVVVGADADIGDGVSNFSAPVMVLPAGETEGSGSVDVGDEVAPLSSNMAEQILSPLMNSSDQLVANAAVGGGEGVQASLSNGVINGSPALSVNASADSESDDDLFESAVEGDEDEGMEEDIDLLPKLVMELDEQRSDENEANIYAEVEENPLAEQEMKKEEVEERTKSILKRKRVTNEIKEQESREKEKHESKEKGRQESEEKGKQESERKEDSGEEGEDVPKVKRGRGRPKGSTKKTVLDKIEEAARIGKETGEAARVLRRSSRLEKSARRPDFVYDDETDDERIKREMREIVALHKEIEKEKEEEEKERKRKEFERVGNFSAWIERVKKIEGKGWIKDPKKPLKEKRGRKPLAQGVEKVRMAKPFIQDVAGGELYEQFRESCLPEIGDLDAEMVPIPIAVYDEKGKYKEHWLWARKTEIMALYQKGTFMGVEEGFDMTGKTVIDTMWVYSLKTKEGKVILFKARLVARGDKQVDGIDFNIISSPTLGVEKLRMVFATAAVRGYHIHQLDIKSAYLNADVDEEIYVKVDIPGEGRKIFRLIKNLYGLRQAPLNWYNHLKGTLESLGFRESAECPNTFTRGYDANLVIVLVYVDDILVMGEDEEVIGSTKTEILSVYEGKDFGRISKFLNMNVTYDLEQGVVTLDLHEKIAELNSMVRKYNIKPSRSPMVLSFRDRPGTKPGQEKREIGELLSAPMVADYRHMVGRLRYYATVCRVDIVDAVRKVSHFLNEATMEHFEAVKKLVGYVVSTPKRGLIFRREMDNLVCYTDASRTTVGKDVVGVKAFVILYGGAPICWLSKRIDIIIRSIRDAELTAVIDCLPKVINTRMYLHALKNSYRRPVEIREDNSALVQNLTGQKEIETMYLKENYDQIRASIADKTITIQPVRTDDQLADFLTKAFTNDGFMKAITRIQVGDGYDGWLHEMKRLKLDMVMAKLN</sequence>
<keyword evidence="11" id="KW-0378">Hydrolase</keyword>
<keyword evidence="10" id="KW-0255">Endonuclease</keyword>
<keyword evidence="13" id="KW-0694">RNA-binding</keyword>
<evidence type="ECO:0000256" key="5">
    <source>
        <dbReference type="ARBA" id="ARBA00022578"/>
    </source>
</evidence>
<evidence type="ECO:0000256" key="4">
    <source>
        <dbReference type="ARBA" id="ARBA00022490"/>
    </source>
</evidence>
<dbReference type="GO" id="GO:0005737">
    <property type="term" value="C:cytoplasm"/>
    <property type="evidence" value="ECO:0007669"/>
    <property type="project" value="UniProtKB-SubCell"/>
</dbReference>
<dbReference type="Gene3D" id="3.30.420.10">
    <property type="entry name" value="Ribonuclease H-like superfamily/Ribonuclease H"/>
    <property type="match status" value="1"/>
</dbReference>
<dbReference type="InterPro" id="IPR043502">
    <property type="entry name" value="DNA/RNA_pol_sf"/>
</dbReference>
<evidence type="ECO:0000256" key="7">
    <source>
        <dbReference type="ARBA" id="ARBA00022695"/>
    </source>
</evidence>
<reference evidence="28 29" key="1">
    <citation type="submission" date="2019-09" db="EMBL/GenBank/DDBJ databases">
        <authorList>
            <person name="Brejova B."/>
        </authorList>
    </citation>
    <scope>NUCLEOTIDE SEQUENCE [LARGE SCALE GENOMIC DNA]</scope>
</reference>
<feature type="region of interest" description="Disordered" evidence="26">
    <location>
        <begin position="1654"/>
        <end position="1790"/>
    </location>
</feature>
<evidence type="ECO:0000256" key="19">
    <source>
        <dbReference type="ARBA" id="ARBA00023242"/>
    </source>
</evidence>
<dbReference type="EMBL" id="CABVLU010000003">
    <property type="protein sequence ID" value="VVT53429.1"/>
    <property type="molecule type" value="Genomic_DNA"/>
</dbReference>
<comment type="function">
    <text evidence="22">Integrase (IN) targets the VLP to the nucleus, where a subparticle preintegration complex (PIC) containing at least integrase and the newly synthesized dsDNA copy of the retrotransposon must transit the nuclear membrane. Once in the nucleus, integrase performs the integration of the dsDNA into the host genome.</text>
</comment>
<dbReference type="RefSeq" id="XP_031854177.1">
    <property type="nucleotide sequence ID" value="XM_031998286.1"/>
</dbReference>
<evidence type="ECO:0000256" key="15">
    <source>
        <dbReference type="ARBA" id="ARBA00022918"/>
    </source>
</evidence>
<evidence type="ECO:0000256" key="20">
    <source>
        <dbReference type="ARBA" id="ARBA00023268"/>
    </source>
</evidence>
<dbReference type="GO" id="GO:0003964">
    <property type="term" value="F:RNA-directed DNA polymerase activity"/>
    <property type="evidence" value="ECO:0007669"/>
    <property type="project" value="UniProtKB-KW"/>
</dbReference>
<evidence type="ECO:0000259" key="27">
    <source>
        <dbReference type="PROSITE" id="PS50994"/>
    </source>
</evidence>
<feature type="compositionally biased region" description="Polar residues" evidence="26">
    <location>
        <begin position="21"/>
        <end position="42"/>
    </location>
</feature>
<keyword evidence="7" id="KW-0548">Nucleotidyltransferase</keyword>
<keyword evidence="5" id="KW-0815">Transposition</keyword>
<keyword evidence="4" id="KW-0963">Cytoplasm</keyword>
<dbReference type="SUPFAM" id="SSF53098">
    <property type="entry name" value="Ribonuclease H-like"/>
    <property type="match status" value="1"/>
</dbReference>
<dbReference type="Proteomes" id="UP000398389">
    <property type="component" value="Unassembled WGS sequence"/>
</dbReference>
<proteinExistence type="predicted"/>
<feature type="compositionally biased region" description="Basic residues" evidence="26">
    <location>
        <begin position="1743"/>
        <end position="1754"/>
    </location>
</feature>
<keyword evidence="9" id="KW-0479">Metal-binding</keyword>
<feature type="domain" description="Integrase catalytic" evidence="27">
    <location>
        <begin position="1002"/>
        <end position="1148"/>
    </location>
</feature>
<keyword evidence="14" id="KW-0229">DNA integration</keyword>
<comment type="subcellular location">
    <subcellularLocation>
        <location evidence="3">Cytoplasm</location>
    </subcellularLocation>
    <subcellularLocation>
        <location evidence="2">Nucleus</location>
    </subcellularLocation>
</comment>
<evidence type="ECO:0000256" key="22">
    <source>
        <dbReference type="ARBA" id="ARBA00025615"/>
    </source>
</evidence>
<keyword evidence="12" id="KW-0460">Magnesium</keyword>
<keyword evidence="25" id="KW-0175">Coiled coil</keyword>
<dbReference type="GO" id="GO:0046872">
    <property type="term" value="F:metal ion binding"/>
    <property type="evidence" value="ECO:0007669"/>
    <property type="project" value="UniProtKB-KW"/>
</dbReference>
<gene>
    <name evidence="28" type="ORF">SAPINGB_P003569</name>
</gene>
<feature type="region of interest" description="Disordered" evidence="26">
    <location>
        <begin position="1"/>
        <end position="53"/>
    </location>
</feature>
<dbReference type="Pfam" id="PF07727">
    <property type="entry name" value="RVT_2"/>
    <property type="match status" value="1"/>
</dbReference>
<dbReference type="GO" id="GO:0003723">
    <property type="term" value="F:RNA binding"/>
    <property type="evidence" value="ECO:0007669"/>
    <property type="project" value="UniProtKB-KW"/>
</dbReference>
<evidence type="ECO:0000256" key="3">
    <source>
        <dbReference type="ARBA" id="ARBA00004496"/>
    </source>
</evidence>
<dbReference type="InterPro" id="IPR001584">
    <property type="entry name" value="Integrase_cat-core"/>
</dbReference>
<feature type="compositionally biased region" description="Basic and acidic residues" evidence="26">
    <location>
        <begin position="1674"/>
        <end position="1686"/>
    </location>
</feature>
<feature type="compositionally biased region" description="Acidic residues" evidence="26">
    <location>
        <begin position="1617"/>
        <end position="1637"/>
    </location>
</feature>
<evidence type="ECO:0000256" key="9">
    <source>
        <dbReference type="ARBA" id="ARBA00022723"/>
    </source>
</evidence>
<dbReference type="GeneID" id="43582386"/>
<evidence type="ECO:0000256" key="11">
    <source>
        <dbReference type="ARBA" id="ARBA00022801"/>
    </source>
</evidence>
<keyword evidence="6" id="KW-0808">Transferase</keyword>
<feature type="compositionally biased region" description="Basic and acidic residues" evidence="26">
    <location>
        <begin position="1694"/>
        <end position="1732"/>
    </location>
</feature>
<dbReference type="SUPFAM" id="SSF56672">
    <property type="entry name" value="DNA/RNA polymerases"/>
    <property type="match status" value="1"/>
</dbReference>
<comment type="function">
    <text evidence="21">Reverse transcriptase/ribonuclease H (RT) is a multifunctional enzyme that catalyzes the conversion of the retro-elements RNA genome into dsDNA within the VLP. The enzyme displays a DNA polymerase activity that can copy either DNA or RNA templates, and a ribonuclease H (RNase H) activity that cleaves the RNA strand of RNA-DNA heteroduplexes during plus-strand synthesis and hydrolyzes RNA primers. The conversion leads to a linear dsDNA copy of the retrotransposon that includes long terminal repeats (LTRs) at both ends.</text>
</comment>
<evidence type="ECO:0000256" key="6">
    <source>
        <dbReference type="ARBA" id="ARBA00022679"/>
    </source>
</evidence>
<dbReference type="InterPro" id="IPR039537">
    <property type="entry name" value="Retrotran_Ty1/copia-like"/>
</dbReference>
<dbReference type="InterPro" id="IPR012337">
    <property type="entry name" value="RNaseH-like_sf"/>
</dbReference>
<dbReference type="PROSITE" id="PS50994">
    <property type="entry name" value="INTEGRASE"/>
    <property type="match status" value="1"/>
</dbReference>
<dbReference type="PANTHER" id="PTHR42648:SF11">
    <property type="entry name" value="TRANSPOSON TY4-P GAG-POL POLYPROTEIN"/>
    <property type="match status" value="1"/>
</dbReference>
<evidence type="ECO:0000256" key="12">
    <source>
        <dbReference type="ARBA" id="ARBA00022842"/>
    </source>
</evidence>